<sequence length="220" mass="23218">MESLVLFIQIVFINVLLSGDNAIVIAMASQHLPPAERKRAIFWGAAAAVGLRCVLTLVAISLLKIPYLQAAGAVLLFIIAVKLLRDAQDGDNHPSGIRKAVSLGTAIQTIVAADFVMSLDNVLAIAAIAEGQPLLIILGIGLSIPMIIWGSQLLGAVLRKFPPLIYIGAGLLGYAAGKMLVHDPGLNHLLFHSSNTAAEAIPLLSIPFVIVLSLLKKRTA</sequence>
<keyword evidence="3 6" id="KW-0812">Transmembrane</keyword>
<evidence type="ECO:0000313" key="7">
    <source>
        <dbReference type="EMBL" id="MBJ6363132.1"/>
    </source>
</evidence>
<organism evidence="7 8">
    <name type="scientific">Paenibacillus roseus</name>
    <dbReference type="NCBI Taxonomy" id="2798579"/>
    <lineage>
        <taxon>Bacteria</taxon>
        <taxon>Bacillati</taxon>
        <taxon>Bacillota</taxon>
        <taxon>Bacilli</taxon>
        <taxon>Bacillales</taxon>
        <taxon>Paenibacillaceae</taxon>
        <taxon>Paenibacillus</taxon>
    </lineage>
</organism>
<evidence type="ECO:0000313" key="8">
    <source>
        <dbReference type="Proteomes" id="UP000640274"/>
    </source>
</evidence>
<proteinExistence type="inferred from homology"/>
<dbReference type="AlphaFoldDB" id="A0A934MWH0"/>
<protein>
    <submittedName>
        <fullName evidence="7">TerC family protein</fullName>
    </submittedName>
</protein>
<comment type="subcellular location">
    <subcellularLocation>
        <location evidence="1">Membrane</location>
        <topology evidence="1">Multi-pass membrane protein</topology>
    </subcellularLocation>
</comment>
<feature type="transmembrane region" description="Helical" evidence="6">
    <location>
        <begin position="196"/>
        <end position="215"/>
    </location>
</feature>
<keyword evidence="4 6" id="KW-1133">Transmembrane helix</keyword>
<feature type="transmembrane region" description="Helical" evidence="6">
    <location>
        <begin position="6"/>
        <end position="28"/>
    </location>
</feature>
<evidence type="ECO:0000256" key="4">
    <source>
        <dbReference type="ARBA" id="ARBA00022989"/>
    </source>
</evidence>
<dbReference type="Pfam" id="PF03741">
    <property type="entry name" value="TerC"/>
    <property type="match status" value="1"/>
</dbReference>
<feature type="transmembrane region" description="Helical" evidence="6">
    <location>
        <begin position="164"/>
        <end position="181"/>
    </location>
</feature>
<feature type="transmembrane region" description="Helical" evidence="6">
    <location>
        <begin position="66"/>
        <end position="84"/>
    </location>
</feature>
<dbReference type="GO" id="GO:0016020">
    <property type="term" value="C:membrane"/>
    <property type="evidence" value="ECO:0007669"/>
    <property type="project" value="UniProtKB-SubCell"/>
</dbReference>
<keyword evidence="8" id="KW-1185">Reference proteome</keyword>
<evidence type="ECO:0000256" key="1">
    <source>
        <dbReference type="ARBA" id="ARBA00004141"/>
    </source>
</evidence>
<reference evidence="7" key="1">
    <citation type="submission" date="2020-12" db="EMBL/GenBank/DDBJ databases">
        <authorList>
            <person name="Huq M.A."/>
        </authorList>
    </citation>
    <scope>NUCLEOTIDE SEQUENCE</scope>
    <source>
        <strain evidence="7">MAHUQ-46</strain>
    </source>
</reference>
<evidence type="ECO:0000256" key="5">
    <source>
        <dbReference type="ARBA" id="ARBA00023136"/>
    </source>
</evidence>
<feature type="transmembrane region" description="Helical" evidence="6">
    <location>
        <begin position="105"/>
        <end position="128"/>
    </location>
</feature>
<dbReference type="EMBL" id="JAELUP010000103">
    <property type="protein sequence ID" value="MBJ6363132.1"/>
    <property type="molecule type" value="Genomic_DNA"/>
</dbReference>
<keyword evidence="5 6" id="KW-0472">Membrane</keyword>
<dbReference type="Proteomes" id="UP000640274">
    <property type="component" value="Unassembled WGS sequence"/>
</dbReference>
<evidence type="ECO:0000256" key="3">
    <source>
        <dbReference type="ARBA" id="ARBA00022692"/>
    </source>
</evidence>
<dbReference type="NCBIfam" id="TIGR03717">
    <property type="entry name" value="R_switched_YjbE"/>
    <property type="match status" value="1"/>
</dbReference>
<gene>
    <name evidence="7" type="ORF">JFN88_18170</name>
</gene>
<feature type="transmembrane region" description="Helical" evidence="6">
    <location>
        <begin position="40"/>
        <end position="60"/>
    </location>
</feature>
<comment type="similarity">
    <text evidence="2">Belongs to the TerC family.</text>
</comment>
<evidence type="ECO:0000256" key="2">
    <source>
        <dbReference type="ARBA" id="ARBA00007511"/>
    </source>
</evidence>
<dbReference type="InterPro" id="IPR005496">
    <property type="entry name" value="Integral_membrane_TerC"/>
</dbReference>
<dbReference type="InterPro" id="IPR022301">
    <property type="entry name" value="Integral_membrane_YjbE"/>
</dbReference>
<evidence type="ECO:0000256" key="6">
    <source>
        <dbReference type="SAM" id="Phobius"/>
    </source>
</evidence>
<dbReference type="PANTHER" id="PTHR30238">
    <property type="entry name" value="MEMBRANE BOUND PREDICTED REDOX MODULATOR"/>
    <property type="match status" value="1"/>
</dbReference>
<accession>A0A934MWH0</accession>
<dbReference type="RefSeq" id="WP_199020707.1">
    <property type="nucleotide sequence ID" value="NZ_JAELUP010000103.1"/>
</dbReference>
<comment type="caution">
    <text evidence="7">The sequence shown here is derived from an EMBL/GenBank/DDBJ whole genome shotgun (WGS) entry which is preliminary data.</text>
</comment>
<feature type="transmembrane region" description="Helical" evidence="6">
    <location>
        <begin position="134"/>
        <end position="157"/>
    </location>
</feature>
<dbReference type="PANTHER" id="PTHR30238:SF4">
    <property type="entry name" value="SLL1022 PROTEIN"/>
    <property type="match status" value="1"/>
</dbReference>
<name>A0A934MWH0_9BACL</name>